<organism evidence="1 2">
    <name type="scientific">Candidatus Nitrobium versatile</name>
    <dbReference type="NCBI Taxonomy" id="2884831"/>
    <lineage>
        <taxon>Bacteria</taxon>
        <taxon>Pseudomonadati</taxon>
        <taxon>Nitrospirota</taxon>
        <taxon>Nitrospiria</taxon>
        <taxon>Nitrospirales</taxon>
        <taxon>Nitrospiraceae</taxon>
        <taxon>Candidatus Nitrobium</taxon>
    </lineage>
</organism>
<evidence type="ECO:0000313" key="1">
    <source>
        <dbReference type="EMBL" id="MBZ0155363.1"/>
    </source>
</evidence>
<dbReference type="Proteomes" id="UP000705867">
    <property type="component" value="Unassembled WGS sequence"/>
</dbReference>
<dbReference type="InterPro" id="IPR001623">
    <property type="entry name" value="DnaJ_domain"/>
</dbReference>
<dbReference type="EMBL" id="JAIOIV010000031">
    <property type="protein sequence ID" value="MBZ0155363.1"/>
    <property type="molecule type" value="Genomic_DNA"/>
</dbReference>
<dbReference type="InterPro" id="IPR036869">
    <property type="entry name" value="J_dom_sf"/>
</dbReference>
<dbReference type="SUPFAM" id="SSF46565">
    <property type="entry name" value="Chaperone J-domain"/>
    <property type="match status" value="1"/>
</dbReference>
<reference evidence="1" key="2">
    <citation type="submission" date="2021-08" db="EMBL/GenBank/DDBJ databases">
        <authorList>
            <person name="Dalcin Martins P."/>
        </authorList>
    </citation>
    <scope>NUCLEOTIDE SEQUENCE</scope>
    <source>
        <strain evidence="1">MAG_39</strain>
    </source>
</reference>
<comment type="caution">
    <text evidence="1">The sequence shown here is derived from an EMBL/GenBank/DDBJ whole genome shotgun (WGS) entry which is preliminary data.</text>
</comment>
<reference evidence="1" key="1">
    <citation type="journal article" date="2021" name="bioRxiv">
        <title>Unraveling nitrogen, sulfur and carbon metabolic pathways and microbial community transcriptional responses to substrate deprivation and toxicity stresses in a bioreactor mimicking anoxic brackish coastal sediment conditions.</title>
        <authorList>
            <person name="Martins P.D."/>
            <person name="Echeveste M.J."/>
            <person name="Arshad A."/>
            <person name="Kurth J."/>
            <person name="Ouboter H."/>
            <person name="Jetten M.S.M."/>
            <person name="Welte C.U."/>
        </authorList>
    </citation>
    <scope>NUCLEOTIDE SEQUENCE</scope>
    <source>
        <strain evidence="1">MAG_39</strain>
    </source>
</reference>
<dbReference type="AlphaFoldDB" id="A0A953J4E5"/>
<accession>A0A953J4E5</accession>
<dbReference type="CDD" id="cd06257">
    <property type="entry name" value="DnaJ"/>
    <property type="match status" value="1"/>
</dbReference>
<gene>
    <name evidence="1" type="ORF">K8I29_04000</name>
</gene>
<protein>
    <submittedName>
        <fullName evidence="1">J domain-containing protein</fullName>
    </submittedName>
</protein>
<name>A0A953J4E5_9BACT</name>
<proteinExistence type="predicted"/>
<sequence>MSCHPADTLYRACTVLFGPDVVVSQGFLSYLELSGVKSAYRRRALATHPDRVIIQDEEERKRNTELFIEANWAYRELVSYLRERDRGDPSRRSARPEARPTEAHAAGIYRTVRFYSGGIPRRPLLFGEYLYYSGRVPWNAFIGSIIWQRRQRPRFGDIAKRWRYLSDQDIREIISHRGLCEPMGETSLRLNLLSRLQVNTVLMHQRMQQRKIGEYFTENGYLTAEMLQEILLAFKRHNHQFKARGVK</sequence>
<dbReference type="Gene3D" id="1.10.287.110">
    <property type="entry name" value="DnaJ domain"/>
    <property type="match status" value="1"/>
</dbReference>
<evidence type="ECO:0000313" key="2">
    <source>
        <dbReference type="Proteomes" id="UP000705867"/>
    </source>
</evidence>